<dbReference type="SUPFAM" id="SSF53335">
    <property type="entry name" value="S-adenosyl-L-methionine-dependent methyltransferases"/>
    <property type="match status" value="1"/>
</dbReference>
<proteinExistence type="predicted"/>
<evidence type="ECO:0000259" key="1">
    <source>
        <dbReference type="Pfam" id="PF13847"/>
    </source>
</evidence>
<dbReference type="AlphaFoldDB" id="X1BZH0"/>
<evidence type="ECO:0000313" key="2">
    <source>
        <dbReference type="EMBL" id="GAG86482.1"/>
    </source>
</evidence>
<dbReference type="CDD" id="cd02440">
    <property type="entry name" value="AdoMet_MTases"/>
    <property type="match status" value="1"/>
</dbReference>
<organism evidence="2">
    <name type="scientific">marine sediment metagenome</name>
    <dbReference type="NCBI Taxonomy" id="412755"/>
    <lineage>
        <taxon>unclassified sequences</taxon>
        <taxon>metagenomes</taxon>
        <taxon>ecological metagenomes</taxon>
    </lineage>
</organism>
<dbReference type="InterPro" id="IPR029063">
    <property type="entry name" value="SAM-dependent_MTases_sf"/>
</dbReference>
<sequence>MKLLTGEMIEEETRVEFQILDENLILNQNKHKKKREKYYYRHLIHKKIISRIFQQLSSKKLRNAIHHIINKLGFKPENSYKIIDVSCGYDDLLIELAIRFKKSKVIGNDLCWKQLLSLPRKRRLNNITLTTHNILSSEFCQKENYDLIICKNTLHHIPRISQLYLLKKLLRAGKIVIIVEIENPLKCSFNSLSGILL</sequence>
<feature type="domain" description="Methyltransferase" evidence="1">
    <location>
        <begin position="78"/>
        <end position="182"/>
    </location>
</feature>
<accession>X1BZH0</accession>
<comment type="caution">
    <text evidence="2">The sequence shown here is derived from an EMBL/GenBank/DDBJ whole genome shotgun (WGS) entry which is preliminary data.</text>
</comment>
<name>X1BZH0_9ZZZZ</name>
<protein>
    <recommendedName>
        <fullName evidence="1">Methyltransferase domain-containing protein</fullName>
    </recommendedName>
</protein>
<dbReference type="EMBL" id="BART01016811">
    <property type="protein sequence ID" value="GAG86482.1"/>
    <property type="molecule type" value="Genomic_DNA"/>
</dbReference>
<dbReference type="Pfam" id="PF13847">
    <property type="entry name" value="Methyltransf_31"/>
    <property type="match status" value="1"/>
</dbReference>
<dbReference type="Gene3D" id="3.40.50.150">
    <property type="entry name" value="Vaccinia Virus protein VP39"/>
    <property type="match status" value="1"/>
</dbReference>
<reference evidence="2" key="1">
    <citation type="journal article" date="2014" name="Front. Microbiol.">
        <title>High frequency of phylogenetically diverse reductive dehalogenase-homologous genes in deep subseafloor sedimentary metagenomes.</title>
        <authorList>
            <person name="Kawai M."/>
            <person name="Futagami T."/>
            <person name="Toyoda A."/>
            <person name="Takaki Y."/>
            <person name="Nishi S."/>
            <person name="Hori S."/>
            <person name="Arai W."/>
            <person name="Tsubouchi T."/>
            <person name="Morono Y."/>
            <person name="Uchiyama I."/>
            <person name="Ito T."/>
            <person name="Fujiyama A."/>
            <person name="Inagaki F."/>
            <person name="Takami H."/>
        </authorList>
    </citation>
    <scope>NUCLEOTIDE SEQUENCE</scope>
    <source>
        <strain evidence="2">Expedition CK06-06</strain>
    </source>
</reference>
<gene>
    <name evidence="2" type="ORF">S01H4_32213</name>
</gene>
<dbReference type="InterPro" id="IPR025714">
    <property type="entry name" value="Methyltranfer_dom"/>
</dbReference>